<evidence type="ECO:0000259" key="1">
    <source>
        <dbReference type="PROSITE" id="PS51199"/>
    </source>
</evidence>
<dbReference type="GO" id="GO:0005829">
    <property type="term" value="C:cytosol"/>
    <property type="evidence" value="ECO:0007669"/>
    <property type="project" value="TreeGrafter"/>
</dbReference>
<keyword evidence="3" id="KW-1185">Reference proteome</keyword>
<keyword evidence="2" id="KW-0378">Hydrolase</keyword>
<comment type="caution">
    <text evidence="2">The sequence shown here is derived from an EMBL/GenBank/DDBJ whole genome shotgun (WGS) entry which is preliminary data.</text>
</comment>
<proteinExistence type="predicted"/>
<accession>A0A927BAJ0</accession>
<dbReference type="GO" id="GO:0003678">
    <property type="term" value="F:DNA helicase activity"/>
    <property type="evidence" value="ECO:0007669"/>
    <property type="project" value="InterPro"/>
</dbReference>
<dbReference type="EMBL" id="JACXAD010000004">
    <property type="protein sequence ID" value="MBD2767180.1"/>
    <property type="molecule type" value="Genomic_DNA"/>
</dbReference>
<keyword evidence="2" id="KW-0067">ATP-binding</keyword>
<dbReference type="PROSITE" id="PS51199">
    <property type="entry name" value="SF4_HELICASE"/>
    <property type="match status" value="1"/>
</dbReference>
<dbReference type="Gene3D" id="3.40.50.300">
    <property type="entry name" value="P-loop containing nucleotide triphosphate hydrolases"/>
    <property type="match status" value="1"/>
</dbReference>
<dbReference type="GO" id="GO:0005524">
    <property type="term" value="F:ATP binding"/>
    <property type="evidence" value="ECO:0007669"/>
    <property type="project" value="InterPro"/>
</dbReference>
<keyword evidence="2" id="KW-0547">Nucleotide-binding</keyword>
<dbReference type="PANTHER" id="PTHR30153">
    <property type="entry name" value="REPLICATIVE DNA HELICASE DNAB"/>
    <property type="match status" value="1"/>
</dbReference>
<gene>
    <name evidence="2" type="ORF">IC235_04635</name>
</gene>
<evidence type="ECO:0000313" key="3">
    <source>
        <dbReference type="Proteomes" id="UP000612233"/>
    </source>
</evidence>
<dbReference type="SUPFAM" id="SSF52540">
    <property type="entry name" value="P-loop containing nucleoside triphosphate hydrolases"/>
    <property type="match status" value="1"/>
</dbReference>
<organism evidence="2 3">
    <name type="scientific">Hymenobacter montanus</name>
    <dbReference type="NCBI Taxonomy" id="2771359"/>
    <lineage>
        <taxon>Bacteria</taxon>
        <taxon>Pseudomonadati</taxon>
        <taxon>Bacteroidota</taxon>
        <taxon>Cytophagia</taxon>
        <taxon>Cytophagales</taxon>
        <taxon>Hymenobacteraceae</taxon>
        <taxon>Hymenobacter</taxon>
    </lineage>
</organism>
<dbReference type="InterPro" id="IPR027417">
    <property type="entry name" value="P-loop_NTPase"/>
</dbReference>
<dbReference type="PANTHER" id="PTHR30153:SF2">
    <property type="entry name" value="REPLICATIVE DNA HELICASE"/>
    <property type="match status" value="1"/>
</dbReference>
<feature type="domain" description="SF4 helicase" evidence="1">
    <location>
        <begin position="1"/>
        <end position="93"/>
    </location>
</feature>
<reference evidence="2" key="1">
    <citation type="submission" date="2020-09" db="EMBL/GenBank/DDBJ databases">
        <authorList>
            <person name="Kim M.K."/>
        </authorList>
    </citation>
    <scope>NUCLEOTIDE SEQUENCE</scope>
    <source>
        <strain evidence="2">BT664</strain>
    </source>
</reference>
<dbReference type="Proteomes" id="UP000612233">
    <property type="component" value="Unassembled WGS sequence"/>
</dbReference>
<dbReference type="AlphaFoldDB" id="A0A927BAJ0"/>
<dbReference type="Pfam" id="PF03796">
    <property type="entry name" value="DnaB_C"/>
    <property type="match status" value="1"/>
</dbReference>
<keyword evidence="2" id="KW-0347">Helicase</keyword>
<name>A0A927BAJ0_9BACT</name>
<sequence>MRGDTKGNREQEVGSISRGLKELAKELNAPVIALSQLSRDVEKRDGEKRPFLSDLRESGSLEQDADCIVFLWRGEYYNIAEYQDGTANTTQEA</sequence>
<dbReference type="InterPro" id="IPR007694">
    <property type="entry name" value="DNA_helicase_DnaB-like_C"/>
</dbReference>
<protein>
    <submittedName>
        <fullName evidence="2">DnaB-like helicase C-terminal domain-containing protein</fullName>
    </submittedName>
</protein>
<dbReference type="GO" id="GO:0006260">
    <property type="term" value="P:DNA replication"/>
    <property type="evidence" value="ECO:0007669"/>
    <property type="project" value="InterPro"/>
</dbReference>
<evidence type="ECO:0000313" key="2">
    <source>
        <dbReference type="EMBL" id="MBD2767180.1"/>
    </source>
</evidence>